<name>A0A1M6DNE1_9FIRM</name>
<keyword evidence="13 19" id="KW-0479">Metal-binding</keyword>
<evidence type="ECO:0000313" key="25">
    <source>
        <dbReference type="Proteomes" id="UP000184052"/>
    </source>
</evidence>
<dbReference type="SUPFAM" id="SSF51717">
    <property type="entry name" value="Dihydropteroate synthetase-like"/>
    <property type="match status" value="1"/>
</dbReference>
<evidence type="ECO:0000256" key="2">
    <source>
        <dbReference type="ARBA" id="ARBA00001947"/>
    </source>
</evidence>
<dbReference type="PROSITE" id="PS51332">
    <property type="entry name" value="B12_BINDING"/>
    <property type="match status" value="1"/>
</dbReference>
<accession>A0A1M6DNE1</accession>
<evidence type="ECO:0000256" key="1">
    <source>
        <dbReference type="ARBA" id="ARBA00001700"/>
    </source>
</evidence>
<evidence type="ECO:0000256" key="3">
    <source>
        <dbReference type="ARBA" id="ARBA00001956"/>
    </source>
</evidence>
<dbReference type="InterPro" id="IPR036594">
    <property type="entry name" value="Meth_synthase_dom"/>
</dbReference>
<evidence type="ECO:0000256" key="10">
    <source>
        <dbReference type="ARBA" id="ARBA00022628"/>
    </source>
</evidence>
<dbReference type="InterPro" id="IPR050554">
    <property type="entry name" value="Met_Synthase/Corrinoid"/>
</dbReference>
<evidence type="ECO:0000259" key="23">
    <source>
        <dbReference type="PROSITE" id="PS51337"/>
    </source>
</evidence>
<proteinExistence type="inferred from homology"/>
<evidence type="ECO:0000256" key="15">
    <source>
        <dbReference type="ARBA" id="ARBA00023167"/>
    </source>
</evidence>
<evidence type="ECO:0000256" key="6">
    <source>
        <dbReference type="ARBA" id="ARBA00012032"/>
    </source>
</evidence>
<sequence length="792" mass="86712">MKNFIKDLNEKIMILDGAMGTEIQKRFEDPGINPELLNITQPDLIKSIHRDYEKAGSNIITSNTFGANGYKLEKSGYSVEEVVSRGIKNVKESTNAYCALDIGPIGVLINNDTKYDFDFAYGIFKEQIIAGRDAGCDLVLIETMTDIYEAKAAVLAAKENSDLPVICSMTLQENGRTLTGTDIVTIVSILESLGTDVIGLNCSFGPDEMIPFIEEMVKYSSKNIIVQPNAGLPKMIDGVTVFDLGPEEYASTMARIKDLGVNVLGGCCGTTPDHIRAFKDNIKDFSPTEVVKKDYTFVSSSTKTIVVDGIAIIGERINPTGKKKLKEAIKNHDLEYIAGLAKKQEKEGADILDINVGVPGIDESKTMEDVIMEVSKHSTLPLQIDSSDYDAIENALRKYNGKAMVNSVNGKQESLENILPLIQKYGCCVVGLTMDDDGIPGKSSERFDIAKKIVEEAEKYGIERKDIFIDCLTLTASAQQEDVFDTLVALSRVKKEIGAKTCLGVSNVSFGLPERDLLTTAFLTSALAMGLDAPIMNPASESSMDAIRAFKVLKNIDRDSADYIEFYKDTSRTTKETAEKPIPESEMTLDHAIINALKVKAAEITKELLEKKTSIEIINEYIAPALDKVGSKYETGEIFLPQLLLSAETVQNIFKIIKESSKTNATVDRNKRVILATVQGDVHDIGKGIVKMLLDNYGFDVVDLGKDVPIADVVKVAKEENIKLVGLSALMTTTVANMKKTIEAINRDIPDAKIMVGGAVLTEEYSREINANFYGKDALAAVALVKQFYSEQ</sequence>
<dbReference type="GO" id="GO:0046653">
    <property type="term" value="P:tetrahydrofolate metabolic process"/>
    <property type="evidence" value="ECO:0007669"/>
    <property type="project" value="TreeGrafter"/>
</dbReference>
<evidence type="ECO:0000256" key="18">
    <source>
        <dbReference type="ARBA" id="ARBA00031040"/>
    </source>
</evidence>
<gene>
    <name evidence="24" type="ORF">SAMN02745751_00986</name>
</gene>
<evidence type="ECO:0000256" key="16">
    <source>
        <dbReference type="ARBA" id="ARBA00023285"/>
    </source>
</evidence>
<evidence type="ECO:0000256" key="17">
    <source>
        <dbReference type="ARBA" id="ARBA00025552"/>
    </source>
</evidence>
<evidence type="ECO:0000256" key="14">
    <source>
        <dbReference type="ARBA" id="ARBA00022833"/>
    </source>
</evidence>
<evidence type="ECO:0000256" key="13">
    <source>
        <dbReference type="ARBA" id="ARBA00022723"/>
    </source>
</evidence>
<dbReference type="PROSITE" id="PS50970">
    <property type="entry name" value="HCY"/>
    <property type="match status" value="1"/>
</dbReference>
<dbReference type="Pfam" id="PF02574">
    <property type="entry name" value="S-methyl_trans"/>
    <property type="match status" value="1"/>
</dbReference>
<dbReference type="GO" id="GO:0032259">
    <property type="term" value="P:methylation"/>
    <property type="evidence" value="ECO:0007669"/>
    <property type="project" value="UniProtKB-KW"/>
</dbReference>
<dbReference type="Pfam" id="PF02607">
    <property type="entry name" value="B12-binding_2"/>
    <property type="match status" value="1"/>
</dbReference>
<comment type="cofactor">
    <cofactor evidence="3">
        <name>methylcob(III)alamin</name>
        <dbReference type="ChEBI" id="CHEBI:28115"/>
    </cofactor>
</comment>
<dbReference type="InterPro" id="IPR000489">
    <property type="entry name" value="Pterin-binding_dom"/>
</dbReference>
<dbReference type="InterPro" id="IPR003726">
    <property type="entry name" value="HCY_dom"/>
</dbReference>
<organism evidence="24 25">
    <name type="scientific">Dethiosulfatibacter aminovorans DSM 17477</name>
    <dbReference type="NCBI Taxonomy" id="1121476"/>
    <lineage>
        <taxon>Bacteria</taxon>
        <taxon>Bacillati</taxon>
        <taxon>Bacillota</taxon>
        <taxon>Tissierellia</taxon>
        <taxon>Dethiosulfatibacter</taxon>
    </lineage>
</organism>
<feature type="domain" description="B12-binding N-terminal" evidence="23">
    <location>
        <begin position="576"/>
        <end position="669"/>
    </location>
</feature>
<dbReference type="STRING" id="1121476.SAMN02745751_00986"/>
<keyword evidence="14 19" id="KW-0862">Zinc</keyword>
<dbReference type="Gene3D" id="3.20.20.330">
    <property type="entry name" value="Homocysteine-binding-like domain"/>
    <property type="match status" value="1"/>
</dbReference>
<evidence type="ECO:0000256" key="4">
    <source>
        <dbReference type="ARBA" id="ARBA00005178"/>
    </source>
</evidence>
<dbReference type="PIRSF" id="PIRSF037472">
    <property type="entry name" value="DHPS_mtfrase"/>
    <property type="match status" value="1"/>
</dbReference>
<evidence type="ECO:0000259" key="22">
    <source>
        <dbReference type="PROSITE" id="PS51332"/>
    </source>
</evidence>
<dbReference type="SUPFAM" id="SSF82282">
    <property type="entry name" value="Homocysteine S-methyltransferase"/>
    <property type="match status" value="1"/>
</dbReference>
<dbReference type="OrthoDB" id="9803687at2"/>
<dbReference type="PROSITE" id="PS51337">
    <property type="entry name" value="B12_BINDING_NTER"/>
    <property type="match status" value="1"/>
</dbReference>
<dbReference type="NCBIfam" id="NF005719">
    <property type="entry name" value="PRK07535.1"/>
    <property type="match status" value="1"/>
</dbReference>
<evidence type="ECO:0000256" key="5">
    <source>
        <dbReference type="ARBA" id="ARBA00010398"/>
    </source>
</evidence>
<dbReference type="EMBL" id="FQZL01000006">
    <property type="protein sequence ID" value="SHI74807.1"/>
    <property type="molecule type" value="Genomic_DNA"/>
</dbReference>
<dbReference type="Pfam" id="PF00809">
    <property type="entry name" value="Pterin_bind"/>
    <property type="match status" value="1"/>
</dbReference>
<evidence type="ECO:0000313" key="24">
    <source>
        <dbReference type="EMBL" id="SHI74807.1"/>
    </source>
</evidence>
<dbReference type="Pfam" id="PF02310">
    <property type="entry name" value="B12-binding"/>
    <property type="match status" value="1"/>
</dbReference>
<dbReference type="PANTHER" id="PTHR45833">
    <property type="entry name" value="METHIONINE SYNTHASE"/>
    <property type="match status" value="1"/>
</dbReference>
<evidence type="ECO:0000256" key="19">
    <source>
        <dbReference type="PROSITE-ProRule" id="PRU00333"/>
    </source>
</evidence>
<protein>
    <recommendedName>
        <fullName evidence="7">Methionine synthase</fullName>
        <ecNumber evidence="6">2.1.1.13</ecNumber>
    </recommendedName>
    <alternativeName>
        <fullName evidence="18">5-methyltetrahydrofolate--homocysteine methyltransferase</fullName>
    </alternativeName>
</protein>
<dbReference type="PANTHER" id="PTHR45833:SF1">
    <property type="entry name" value="METHIONINE SYNTHASE"/>
    <property type="match status" value="1"/>
</dbReference>
<keyword evidence="16" id="KW-0170">Cobalt</keyword>
<feature type="domain" description="Hcy-binding" evidence="20">
    <location>
        <begin position="1"/>
        <end position="282"/>
    </location>
</feature>
<keyword evidence="10" id="KW-0846">Cobalamin</keyword>
<dbReference type="GO" id="GO:0005829">
    <property type="term" value="C:cytosol"/>
    <property type="evidence" value="ECO:0007669"/>
    <property type="project" value="TreeGrafter"/>
</dbReference>
<dbReference type="SUPFAM" id="SSF52242">
    <property type="entry name" value="Cobalamin (vitamin B12)-binding domain"/>
    <property type="match status" value="1"/>
</dbReference>
<dbReference type="GO" id="GO:0008705">
    <property type="term" value="F:methionine synthase activity"/>
    <property type="evidence" value="ECO:0007669"/>
    <property type="project" value="UniProtKB-EC"/>
</dbReference>
<dbReference type="InterPro" id="IPR003759">
    <property type="entry name" value="Cbl-bd_cap"/>
</dbReference>
<dbReference type="Gene3D" id="3.40.50.280">
    <property type="entry name" value="Cobalamin-binding domain"/>
    <property type="match status" value="1"/>
</dbReference>
<evidence type="ECO:0000256" key="9">
    <source>
        <dbReference type="ARBA" id="ARBA00022605"/>
    </source>
</evidence>
<dbReference type="SUPFAM" id="SSF47644">
    <property type="entry name" value="Methionine synthase domain"/>
    <property type="match status" value="1"/>
</dbReference>
<feature type="binding site" evidence="19">
    <location>
        <position position="267"/>
    </location>
    <ligand>
        <name>Zn(2+)</name>
        <dbReference type="ChEBI" id="CHEBI:29105"/>
    </ligand>
</feature>
<keyword evidence="25" id="KW-1185">Reference proteome</keyword>
<dbReference type="InterPro" id="IPR036589">
    <property type="entry name" value="HCY_dom_sf"/>
</dbReference>
<dbReference type="InterPro" id="IPR017215">
    <property type="entry name" value="MetH_bac"/>
</dbReference>
<dbReference type="SMART" id="SM01018">
    <property type="entry name" value="B12-binding_2"/>
    <property type="match status" value="1"/>
</dbReference>
<dbReference type="UniPathway" id="UPA00051">
    <property type="reaction ID" value="UER00081"/>
</dbReference>
<comment type="function">
    <text evidence="17">Catalyzes the transfer of a methyl group from methyl-cobalamin to homocysteine, yielding enzyme-bound cob(I)alamin and methionine. Subsequently, remethylates the cofactor using methyltetrahydrofolate.</text>
</comment>
<keyword evidence="12" id="KW-0949">S-adenosyl-L-methionine</keyword>
<dbReference type="Proteomes" id="UP000184052">
    <property type="component" value="Unassembled WGS sequence"/>
</dbReference>
<dbReference type="GO" id="GO:0046872">
    <property type="term" value="F:metal ion binding"/>
    <property type="evidence" value="ECO:0007669"/>
    <property type="project" value="UniProtKB-KW"/>
</dbReference>
<evidence type="ECO:0000259" key="21">
    <source>
        <dbReference type="PROSITE" id="PS50972"/>
    </source>
</evidence>
<evidence type="ECO:0000256" key="7">
    <source>
        <dbReference type="ARBA" id="ARBA00013998"/>
    </source>
</evidence>
<dbReference type="Gene3D" id="3.20.20.20">
    <property type="entry name" value="Dihydropteroate synthase-like"/>
    <property type="match status" value="1"/>
</dbReference>
<keyword evidence="9" id="KW-0028">Amino-acid biosynthesis</keyword>
<evidence type="ECO:0000256" key="12">
    <source>
        <dbReference type="ARBA" id="ARBA00022691"/>
    </source>
</evidence>
<dbReference type="EC" id="2.1.1.13" evidence="6"/>
<dbReference type="GO" id="GO:0031419">
    <property type="term" value="F:cobalamin binding"/>
    <property type="evidence" value="ECO:0007669"/>
    <property type="project" value="UniProtKB-KW"/>
</dbReference>
<dbReference type="RefSeq" id="WP_073048017.1">
    <property type="nucleotide sequence ID" value="NZ_FQZL01000006.1"/>
</dbReference>
<evidence type="ECO:0000256" key="11">
    <source>
        <dbReference type="ARBA" id="ARBA00022679"/>
    </source>
</evidence>
<keyword evidence="15" id="KW-0486">Methionine biosynthesis</keyword>
<dbReference type="PROSITE" id="PS50972">
    <property type="entry name" value="PTERIN_BINDING"/>
    <property type="match status" value="1"/>
</dbReference>
<dbReference type="AlphaFoldDB" id="A0A1M6DNE1"/>
<dbReference type="GO" id="GO:0050667">
    <property type="term" value="P:homocysteine metabolic process"/>
    <property type="evidence" value="ECO:0007669"/>
    <property type="project" value="TreeGrafter"/>
</dbReference>
<dbReference type="InterPro" id="IPR011005">
    <property type="entry name" value="Dihydropteroate_synth-like_sf"/>
</dbReference>
<comment type="similarity">
    <text evidence="5">Belongs to the vitamin-B12 dependent methionine synthase family.</text>
</comment>
<comment type="pathway">
    <text evidence="4">Amino-acid biosynthesis; L-methionine biosynthesis via de novo pathway; L-methionine from L-homocysteine (MetH route): step 1/1.</text>
</comment>
<feature type="binding site" evidence="19">
    <location>
        <position position="268"/>
    </location>
    <ligand>
        <name>Zn(2+)</name>
        <dbReference type="ChEBI" id="CHEBI:29105"/>
    </ligand>
</feature>
<evidence type="ECO:0000259" key="20">
    <source>
        <dbReference type="PROSITE" id="PS50970"/>
    </source>
</evidence>
<comment type="catalytic activity">
    <reaction evidence="1">
        <text>(6S)-5-methyl-5,6,7,8-tetrahydrofolate + L-homocysteine = (6S)-5,6,7,8-tetrahydrofolate + L-methionine</text>
        <dbReference type="Rhea" id="RHEA:11172"/>
        <dbReference type="ChEBI" id="CHEBI:18608"/>
        <dbReference type="ChEBI" id="CHEBI:57453"/>
        <dbReference type="ChEBI" id="CHEBI:57844"/>
        <dbReference type="ChEBI" id="CHEBI:58199"/>
        <dbReference type="EC" id="2.1.1.13"/>
    </reaction>
</comment>
<keyword evidence="11 19" id="KW-0808">Transferase</keyword>
<dbReference type="InterPro" id="IPR036724">
    <property type="entry name" value="Cobalamin-bd_sf"/>
</dbReference>
<dbReference type="InterPro" id="IPR006158">
    <property type="entry name" value="Cobalamin-bd"/>
</dbReference>
<comment type="cofactor">
    <cofactor evidence="2 19">
        <name>Zn(2+)</name>
        <dbReference type="ChEBI" id="CHEBI:29105"/>
    </cofactor>
</comment>
<feature type="domain" description="Pterin-binding" evidence="21">
    <location>
        <begin position="310"/>
        <end position="554"/>
    </location>
</feature>
<feature type="domain" description="B12-binding" evidence="22">
    <location>
        <begin position="670"/>
        <end position="792"/>
    </location>
</feature>
<reference evidence="24 25" key="1">
    <citation type="submission" date="2016-11" db="EMBL/GenBank/DDBJ databases">
        <authorList>
            <person name="Jaros S."/>
            <person name="Januszkiewicz K."/>
            <person name="Wedrychowicz H."/>
        </authorList>
    </citation>
    <scope>NUCLEOTIDE SEQUENCE [LARGE SCALE GENOMIC DNA]</scope>
    <source>
        <strain evidence="24 25">DSM 17477</strain>
    </source>
</reference>
<evidence type="ECO:0000256" key="8">
    <source>
        <dbReference type="ARBA" id="ARBA00022603"/>
    </source>
</evidence>
<feature type="binding site" evidence="19">
    <location>
        <position position="202"/>
    </location>
    <ligand>
        <name>Zn(2+)</name>
        <dbReference type="ChEBI" id="CHEBI:29105"/>
    </ligand>
</feature>
<keyword evidence="8 19" id="KW-0489">Methyltransferase</keyword>
<dbReference type="Gene3D" id="1.10.1240.10">
    <property type="entry name" value="Methionine synthase domain"/>
    <property type="match status" value="1"/>
</dbReference>